<reference evidence="1 2" key="1">
    <citation type="journal article" date="2021" name="Elife">
        <title>Chloroplast acquisition without the gene transfer in kleptoplastic sea slugs, Plakobranchus ocellatus.</title>
        <authorList>
            <person name="Maeda T."/>
            <person name="Takahashi S."/>
            <person name="Yoshida T."/>
            <person name="Shimamura S."/>
            <person name="Takaki Y."/>
            <person name="Nagai Y."/>
            <person name="Toyoda A."/>
            <person name="Suzuki Y."/>
            <person name="Arimoto A."/>
            <person name="Ishii H."/>
            <person name="Satoh N."/>
            <person name="Nishiyama T."/>
            <person name="Hasebe M."/>
            <person name="Maruyama T."/>
            <person name="Minagawa J."/>
            <person name="Obokata J."/>
            <person name="Shigenobu S."/>
        </authorList>
    </citation>
    <scope>NUCLEOTIDE SEQUENCE [LARGE SCALE GENOMIC DNA]</scope>
</reference>
<accession>A0AAV4J7N5</accession>
<name>A0AAV4J7N5_9GAST</name>
<proteinExistence type="predicted"/>
<keyword evidence="2" id="KW-1185">Reference proteome</keyword>
<protein>
    <submittedName>
        <fullName evidence="1">Uncharacterized protein</fullName>
    </submittedName>
</protein>
<dbReference type="EMBL" id="BMAT01002995">
    <property type="protein sequence ID" value="GFS18421.1"/>
    <property type="molecule type" value="Genomic_DNA"/>
</dbReference>
<dbReference type="AlphaFoldDB" id="A0AAV4J7N5"/>
<comment type="caution">
    <text evidence="1">The sequence shown here is derived from an EMBL/GenBank/DDBJ whole genome shotgun (WGS) entry which is preliminary data.</text>
</comment>
<organism evidence="1 2">
    <name type="scientific">Elysia marginata</name>
    <dbReference type="NCBI Taxonomy" id="1093978"/>
    <lineage>
        <taxon>Eukaryota</taxon>
        <taxon>Metazoa</taxon>
        <taxon>Spiralia</taxon>
        <taxon>Lophotrochozoa</taxon>
        <taxon>Mollusca</taxon>
        <taxon>Gastropoda</taxon>
        <taxon>Heterobranchia</taxon>
        <taxon>Euthyneura</taxon>
        <taxon>Panpulmonata</taxon>
        <taxon>Sacoglossa</taxon>
        <taxon>Placobranchoidea</taxon>
        <taxon>Plakobranchidae</taxon>
        <taxon>Elysia</taxon>
    </lineage>
</organism>
<gene>
    <name evidence="1" type="ORF">ElyMa_001521800</name>
</gene>
<sequence>MLAKRQALGLARASLLCKNVKAGRQGQLSKVILPPTTAKASTGCRVQGIRCLSTTACSKAQQTPATVDVKEPAVSEGAEGGIYQPKEAKPTLAEPLAKNLFLGKLNPEFLVYPEISKEELEFLTELVEESVAVQRVKDGKGWRGACAWWDKNDRYISWHCGESVV</sequence>
<evidence type="ECO:0000313" key="1">
    <source>
        <dbReference type="EMBL" id="GFS18421.1"/>
    </source>
</evidence>
<evidence type="ECO:0000313" key="2">
    <source>
        <dbReference type="Proteomes" id="UP000762676"/>
    </source>
</evidence>
<dbReference type="Proteomes" id="UP000762676">
    <property type="component" value="Unassembled WGS sequence"/>
</dbReference>